<sequence>MPSTTHHFDAILFDMDGTLVDSTAGVVGAWHLFAESYPGFKVEDILSSAHGVRTEENLRTFCGITDEEKLKSEAVRFEQAIVESGGDGIVRLPGVEAIIKELGPAAQDSNPCWAICTSATRAYAQQALSKCQIPVPKVFVTADDVTEGKPKPRPYILGAEGCGVKDHARCLVVEDAPNGVISGKAAGCKTLGLVTSHTREQIEAVGPDWIVPNLASVVFKRVESGGVDVTINHD</sequence>
<dbReference type="EMBL" id="RWJN01000032">
    <property type="protein sequence ID" value="TCD69837.1"/>
    <property type="molecule type" value="Genomic_DNA"/>
</dbReference>
<dbReference type="NCBIfam" id="TIGR01509">
    <property type="entry name" value="HAD-SF-IA-v3"/>
    <property type="match status" value="1"/>
</dbReference>
<dbReference type="InterPro" id="IPR036412">
    <property type="entry name" value="HAD-like_sf"/>
</dbReference>
<dbReference type="Gene3D" id="3.40.50.1000">
    <property type="entry name" value="HAD superfamily/HAD-like"/>
    <property type="match status" value="1"/>
</dbReference>
<name>A0A4V2MXE7_9APHY</name>
<dbReference type="Proteomes" id="UP000292702">
    <property type="component" value="Unassembled WGS sequence"/>
</dbReference>
<organism evidence="1 2">
    <name type="scientific">Steccherinum ochraceum</name>
    <dbReference type="NCBI Taxonomy" id="92696"/>
    <lineage>
        <taxon>Eukaryota</taxon>
        <taxon>Fungi</taxon>
        <taxon>Dikarya</taxon>
        <taxon>Basidiomycota</taxon>
        <taxon>Agaricomycotina</taxon>
        <taxon>Agaricomycetes</taxon>
        <taxon>Polyporales</taxon>
        <taxon>Steccherinaceae</taxon>
        <taxon>Steccherinum</taxon>
    </lineage>
</organism>
<proteinExistence type="predicted"/>
<dbReference type="InterPro" id="IPR023214">
    <property type="entry name" value="HAD_sf"/>
</dbReference>
<evidence type="ECO:0000313" key="1">
    <source>
        <dbReference type="EMBL" id="TCD69837.1"/>
    </source>
</evidence>
<gene>
    <name evidence="1" type="ORF">EIP91_005914</name>
</gene>
<dbReference type="Pfam" id="PF00702">
    <property type="entry name" value="Hydrolase"/>
    <property type="match status" value="1"/>
</dbReference>
<dbReference type="GO" id="GO:0050308">
    <property type="term" value="F:sugar-phosphatase activity"/>
    <property type="evidence" value="ECO:0007669"/>
    <property type="project" value="TreeGrafter"/>
</dbReference>
<reference evidence="1 2" key="1">
    <citation type="submission" date="2018-11" db="EMBL/GenBank/DDBJ databases">
        <title>Genome assembly of Steccherinum ochraceum LE-BIN_3174, the white-rot fungus of the Steccherinaceae family (The Residual Polyporoid clade, Polyporales, Basidiomycota).</title>
        <authorList>
            <person name="Fedorova T.V."/>
            <person name="Glazunova O.A."/>
            <person name="Landesman E.O."/>
            <person name="Moiseenko K.V."/>
            <person name="Psurtseva N.V."/>
            <person name="Savinova O.S."/>
            <person name="Shakhova N.V."/>
            <person name="Tyazhelova T.V."/>
            <person name="Vasina D.V."/>
        </authorList>
    </citation>
    <scope>NUCLEOTIDE SEQUENCE [LARGE SCALE GENOMIC DNA]</scope>
    <source>
        <strain evidence="1 2">LE-BIN_3174</strain>
    </source>
</reference>
<keyword evidence="2" id="KW-1185">Reference proteome</keyword>
<accession>A0A4V2MXE7</accession>
<dbReference type="PANTHER" id="PTHR43481">
    <property type="entry name" value="FRUCTOSE-1-PHOSPHATE PHOSPHATASE"/>
    <property type="match status" value="1"/>
</dbReference>
<dbReference type="Gene3D" id="1.10.150.240">
    <property type="entry name" value="Putative phosphatase, domain 2"/>
    <property type="match status" value="1"/>
</dbReference>
<dbReference type="STRING" id="92696.A0A4V2MXE7"/>
<dbReference type="InterPro" id="IPR023198">
    <property type="entry name" value="PGP-like_dom2"/>
</dbReference>
<evidence type="ECO:0000313" key="2">
    <source>
        <dbReference type="Proteomes" id="UP000292702"/>
    </source>
</evidence>
<dbReference type="OrthoDB" id="40579at2759"/>
<dbReference type="SUPFAM" id="SSF56784">
    <property type="entry name" value="HAD-like"/>
    <property type="match status" value="1"/>
</dbReference>
<comment type="caution">
    <text evidence="1">The sequence shown here is derived from an EMBL/GenBank/DDBJ whole genome shotgun (WGS) entry which is preliminary data.</text>
</comment>
<dbReference type="AlphaFoldDB" id="A0A4V2MXE7"/>
<dbReference type="PANTHER" id="PTHR43481:SF4">
    <property type="entry name" value="GLYCEROL-1-PHOSPHATE PHOSPHOHYDROLASE 1-RELATED"/>
    <property type="match status" value="1"/>
</dbReference>
<protein>
    <submittedName>
        <fullName evidence="1">Uncharacterized protein</fullName>
    </submittedName>
</protein>
<dbReference type="SFLD" id="SFLDS00003">
    <property type="entry name" value="Haloacid_Dehalogenase"/>
    <property type="match status" value="1"/>
</dbReference>
<dbReference type="SFLD" id="SFLDG01129">
    <property type="entry name" value="C1.5:_HAD__Beta-PGM__Phosphata"/>
    <property type="match status" value="1"/>
</dbReference>
<dbReference type="InterPro" id="IPR051806">
    <property type="entry name" value="HAD-like_SPP"/>
</dbReference>
<dbReference type="InterPro" id="IPR006439">
    <property type="entry name" value="HAD-SF_hydro_IA"/>
</dbReference>